<dbReference type="RefSeq" id="WP_301335854.1">
    <property type="nucleotide sequence ID" value="NZ_LVHG01000051.1"/>
</dbReference>
<dbReference type="Pfam" id="PF07963">
    <property type="entry name" value="N_methyl"/>
    <property type="match status" value="1"/>
</dbReference>
<dbReference type="AlphaFoldDB" id="A0AA91IAB7"/>
<evidence type="ECO:0000313" key="3">
    <source>
        <dbReference type="Proteomes" id="UP000077852"/>
    </source>
</evidence>
<dbReference type="PROSITE" id="PS00409">
    <property type="entry name" value="PROKAR_NTER_METHYL"/>
    <property type="match status" value="1"/>
</dbReference>
<keyword evidence="1" id="KW-0472">Membrane</keyword>
<dbReference type="Pfam" id="PF16074">
    <property type="entry name" value="PilW"/>
    <property type="match status" value="1"/>
</dbReference>
<evidence type="ECO:0000313" key="2">
    <source>
        <dbReference type="EMBL" id="OAK62312.1"/>
    </source>
</evidence>
<proteinExistence type="predicted"/>
<comment type="caution">
    <text evidence="2">The sequence shown here is derived from an EMBL/GenBank/DDBJ whole genome shotgun (WGS) entry which is preliminary data.</text>
</comment>
<keyword evidence="1" id="KW-1133">Transmembrane helix</keyword>
<reference evidence="2 3" key="1">
    <citation type="submission" date="2016-03" db="EMBL/GenBank/DDBJ databases">
        <title>Genome sequence of Variovorax paradoxus KB5.</title>
        <authorList>
            <person name="Jeong H."/>
            <person name="Hong C.E."/>
            <person name="Jo S.H."/>
            <person name="Park J.M."/>
        </authorList>
    </citation>
    <scope>NUCLEOTIDE SEQUENCE [LARGE SCALE GENOMIC DNA]</scope>
    <source>
        <strain evidence="2 3">KB5</strain>
    </source>
</reference>
<dbReference type="Proteomes" id="UP000077852">
    <property type="component" value="Unassembled WGS sequence"/>
</dbReference>
<accession>A0AA91IAB7</accession>
<evidence type="ECO:0008006" key="4">
    <source>
        <dbReference type="Google" id="ProtNLM"/>
    </source>
</evidence>
<sequence length="338" mass="35431">MIVRSRSRDSVRGLTLIELLVAMAVGLIVVAAAVSALTVARRGFTTVDAASQLRDNGRFAADMIQRIGVQTGYRDVFFAATLRQATATDPAPSIMGFDNAKVNLTNPLTTSTTRPGTEAGTGSDVLILRYQSAQAHTMVAGSTDADKTMIDCAGNAQATVADINTAAARDTLLASIFSVGLSQGEPSLLCTYYDTATSSWLSSPIVQGVENFQVLYGVDGVTAGTAPAANAPSPNVPNAYLRADQITVTGNSAATNANWRRVRSVRIGMVLRSAKGAAQDSQSQTFYPFGPTKSSANGALGSAFASNNDVGTVFQPTPDGRLRQTLTFTIHLRNDQGL</sequence>
<dbReference type="GO" id="GO:0043683">
    <property type="term" value="P:type IV pilus assembly"/>
    <property type="evidence" value="ECO:0007669"/>
    <property type="project" value="InterPro"/>
</dbReference>
<evidence type="ECO:0000256" key="1">
    <source>
        <dbReference type="SAM" id="Phobius"/>
    </source>
</evidence>
<organism evidence="2 3">
    <name type="scientific">Variovorax paradoxus</name>
    <dbReference type="NCBI Taxonomy" id="34073"/>
    <lineage>
        <taxon>Bacteria</taxon>
        <taxon>Pseudomonadati</taxon>
        <taxon>Pseudomonadota</taxon>
        <taxon>Betaproteobacteria</taxon>
        <taxon>Burkholderiales</taxon>
        <taxon>Comamonadaceae</taxon>
        <taxon>Variovorax</taxon>
    </lineage>
</organism>
<dbReference type="InterPro" id="IPR012902">
    <property type="entry name" value="N_methyl_site"/>
</dbReference>
<protein>
    <recommendedName>
        <fullName evidence="4">Prepilin-type N-terminal cleavage/methylation domain-containing protein</fullName>
    </recommendedName>
</protein>
<dbReference type="NCBIfam" id="TIGR02532">
    <property type="entry name" value="IV_pilin_GFxxxE"/>
    <property type="match status" value="1"/>
</dbReference>
<gene>
    <name evidence="2" type="ORF">A3K87_01840</name>
</gene>
<keyword evidence="1" id="KW-0812">Transmembrane</keyword>
<dbReference type="EMBL" id="LVHG01000051">
    <property type="protein sequence ID" value="OAK62312.1"/>
    <property type="molecule type" value="Genomic_DNA"/>
</dbReference>
<feature type="transmembrane region" description="Helical" evidence="1">
    <location>
        <begin position="12"/>
        <end position="37"/>
    </location>
</feature>
<name>A0AA91IAB7_VARPD</name>
<dbReference type="InterPro" id="IPR032092">
    <property type="entry name" value="PilW"/>
</dbReference>